<keyword evidence="13" id="KW-1185">Reference proteome</keyword>
<evidence type="ECO:0000256" key="4">
    <source>
        <dbReference type="ARBA" id="ARBA00022475"/>
    </source>
</evidence>
<dbReference type="FunFam" id="1.20.1740.10:FF:000001">
    <property type="entry name" value="Amino acid permease"/>
    <property type="match status" value="1"/>
</dbReference>
<evidence type="ECO:0000259" key="11">
    <source>
        <dbReference type="Pfam" id="PF00324"/>
    </source>
</evidence>
<feature type="transmembrane region" description="Helical" evidence="10">
    <location>
        <begin position="418"/>
        <end position="436"/>
    </location>
</feature>
<feature type="transmembrane region" description="Helical" evidence="10">
    <location>
        <begin position="140"/>
        <end position="161"/>
    </location>
</feature>
<dbReference type="RefSeq" id="WP_234995856.1">
    <property type="nucleotide sequence ID" value="NZ_FQVN01000007.1"/>
</dbReference>
<keyword evidence="4" id="KW-1003">Cell membrane</keyword>
<feature type="transmembrane region" description="Helical" evidence="10">
    <location>
        <begin position="99"/>
        <end position="120"/>
    </location>
</feature>
<reference evidence="12 13" key="1">
    <citation type="submission" date="2016-11" db="EMBL/GenBank/DDBJ databases">
        <authorList>
            <person name="Jaros S."/>
            <person name="Januszkiewicz K."/>
            <person name="Wedrychowicz H."/>
        </authorList>
    </citation>
    <scope>NUCLEOTIDE SEQUENCE [LARGE SCALE GENOMIC DNA]</scope>
    <source>
        <strain evidence="12 13">DSM 44523</strain>
    </source>
</reference>
<keyword evidence="8 10" id="KW-0472">Membrane</keyword>
<feature type="compositionally biased region" description="Pro residues" evidence="9">
    <location>
        <begin position="1"/>
        <end position="12"/>
    </location>
</feature>
<dbReference type="Proteomes" id="UP000184501">
    <property type="component" value="Unassembled WGS sequence"/>
</dbReference>
<feature type="transmembrane region" description="Helical" evidence="10">
    <location>
        <begin position="300"/>
        <end position="324"/>
    </location>
</feature>
<keyword evidence="5 10" id="KW-0812">Transmembrane</keyword>
<dbReference type="PANTHER" id="PTHR43495">
    <property type="entry name" value="GABA PERMEASE"/>
    <property type="match status" value="1"/>
</dbReference>
<keyword evidence="7 10" id="KW-1133">Transmembrane helix</keyword>
<feature type="transmembrane region" description="Helical" evidence="10">
    <location>
        <begin position="442"/>
        <end position="461"/>
    </location>
</feature>
<evidence type="ECO:0000256" key="6">
    <source>
        <dbReference type="ARBA" id="ARBA00022970"/>
    </source>
</evidence>
<feature type="transmembrane region" description="Helical" evidence="10">
    <location>
        <begin position="254"/>
        <end position="275"/>
    </location>
</feature>
<evidence type="ECO:0000313" key="13">
    <source>
        <dbReference type="Proteomes" id="UP000184501"/>
    </source>
</evidence>
<dbReference type="GO" id="GO:0055085">
    <property type="term" value="P:transmembrane transport"/>
    <property type="evidence" value="ECO:0007669"/>
    <property type="project" value="InterPro"/>
</dbReference>
<evidence type="ECO:0000256" key="9">
    <source>
        <dbReference type="SAM" id="MobiDB-lite"/>
    </source>
</evidence>
<dbReference type="Gene3D" id="1.20.1740.10">
    <property type="entry name" value="Amino acid/polyamine transporter I"/>
    <property type="match status" value="1"/>
</dbReference>
<dbReference type="EMBL" id="FQVN01000007">
    <property type="protein sequence ID" value="SHG25286.1"/>
    <property type="molecule type" value="Genomic_DNA"/>
</dbReference>
<evidence type="ECO:0000256" key="10">
    <source>
        <dbReference type="SAM" id="Phobius"/>
    </source>
</evidence>
<feature type="transmembrane region" description="Helical" evidence="10">
    <location>
        <begin position="345"/>
        <end position="367"/>
    </location>
</feature>
<evidence type="ECO:0000256" key="3">
    <source>
        <dbReference type="ARBA" id="ARBA00022448"/>
    </source>
</evidence>
<proteinExistence type="inferred from homology"/>
<keyword evidence="6" id="KW-0029">Amino-acid transport</keyword>
<accession>A0A1M5IAF7</accession>
<feature type="transmembrane region" description="Helical" evidence="10">
    <location>
        <begin position="59"/>
        <end position="78"/>
    </location>
</feature>
<dbReference type="InterPro" id="IPR004840">
    <property type="entry name" value="Amino_acid_permease_CS"/>
</dbReference>
<dbReference type="GO" id="GO:0005886">
    <property type="term" value="C:plasma membrane"/>
    <property type="evidence" value="ECO:0007669"/>
    <property type="project" value="UniProtKB-SubCell"/>
</dbReference>
<keyword evidence="3" id="KW-0813">Transport</keyword>
<evidence type="ECO:0000256" key="7">
    <source>
        <dbReference type="ARBA" id="ARBA00022989"/>
    </source>
</evidence>
<dbReference type="PANTHER" id="PTHR43495:SF1">
    <property type="entry name" value="L-ASPARAGINE PERMEASE"/>
    <property type="match status" value="1"/>
</dbReference>
<evidence type="ECO:0000256" key="1">
    <source>
        <dbReference type="ARBA" id="ARBA00004651"/>
    </source>
</evidence>
<dbReference type="PIRSF" id="PIRSF006060">
    <property type="entry name" value="AA_transporter"/>
    <property type="match status" value="1"/>
</dbReference>
<evidence type="ECO:0000313" key="12">
    <source>
        <dbReference type="EMBL" id="SHG25286.1"/>
    </source>
</evidence>
<feature type="transmembrane region" description="Helical" evidence="10">
    <location>
        <begin position="373"/>
        <end position="397"/>
    </location>
</feature>
<feature type="transmembrane region" description="Helical" evidence="10">
    <location>
        <begin position="173"/>
        <end position="193"/>
    </location>
</feature>
<evidence type="ECO:0000256" key="5">
    <source>
        <dbReference type="ARBA" id="ARBA00022692"/>
    </source>
</evidence>
<sequence>MPRAANPPPAPPAEASAARPEPAERGLKARHVRMVGLGGALGIGLFLASGKLIQAAGPGLLLAYAVCGALAYLVLRALGELVVYRPVSGSFTSYAREFLGPWAEFVTGWTYWFTWVMVGMSEVTAVGMYVQVWLPSVPQWVSALLALVAVGTANLVAVRLFGEIEFWAAIVKVVTIVAIILTAVAVAVFGFGAEHGSGVANLWGEGGVFPHGALAVLFALPLAYSSFQGVELVGLTAGEAERPREVLPSVFRSVLWRIALFNIGALAALMVLIPWHRVSTSSSPFVQAFDQLGVPGAADIVNFVVLTAALSVCNSGVFGTGRLLMTLGQDGHAPRWLGVANRRGVPARALAVSLVVMLVSVVVNFLAPKEAFLYLYSVSVFGGLLTWAVIVATHLRYRKAVAAGRAPAVDFRMPGPRWLSWVLLAVLALVTALFAAHEETRVALIVGPAWLAALSGAYLVIRRRHRTAPAGQPEPSETTPADVTG</sequence>
<comment type="subcellular location">
    <subcellularLocation>
        <location evidence="1">Cell membrane</location>
        <topology evidence="1">Multi-pass membrane protein</topology>
    </subcellularLocation>
</comment>
<dbReference type="GO" id="GO:0006865">
    <property type="term" value="P:amino acid transport"/>
    <property type="evidence" value="ECO:0007669"/>
    <property type="project" value="UniProtKB-KW"/>
</dbReference>
<evidence type="ECO:0000256" key="2">
    <source>
        <dbReference type="ARBA" id="ARBA00008583"/>
    </source>
</evidence>
<name>A0A1M5IAF7_STRHI</name>
<feature type="transmembrane region" description="Helical" evidence="10">
    <location>
        <begin position="34"/>
        <end position="53"/>
    </location>
</feature>
<feature type="domain" description="Amino acid permease/ SLC12A" evidence="11">
    <location>
        <begin position="31"/>
        <end position="465"/>
    </location>
</feature>
<evidence type="ECO:0000256" key="8">
    <source>
        <dbReference type="ARBA" id="ARBA00023136"/>
    </source>
</evidence>
<gene>
    <name evidence="12" type="ORF">SAMN05444320_107196</name>
</gene>
<feature type="transmembrane region" description="Helical" evidence="10">
    <location>
        <begin position="213"/>
        <end position="233"/>
    </location>
</feature>
<feature type="region of interest" description="Disordered" evidence="9">
    <location>
        <begin position="1"/>
        <end position="21"/>
    </location>
</feature>
<comment type="similarity">
    <text evidence="2">Belongs to the amino acid-polyamine-organocation (APC) superfamily. Amino acid transporter (AAT) (TC 2.A.3.1) family.</text>
</comment>
<dbReference type="PROSITE" id="PS00218">
    <property type="entry name" value="AMINO_ACID_PERMEASE_1"/>
    <property type="match status" value="1"/>
</dbReference>
<protein>
    <submittedName>
        <fullName evidence="12">D-serine/D-alanine/glycine:proton symporter, AAT family</fullName>
    </submittedName>
</protein>
<organism evidence="12 13">
    <name type="scientific">Streptoalloteichus hindustanus</name>
    <dbReference type="NCBI Taxonomy" id="2017"/>
    <lineage>
        <taxon>Bacteria</taxon>
        <taxon>Bacillati</taxon>
        <taxon>Actinomycetota</taxon>
        <taxon>Actinomycetes</taxon>
        <taxon>Pseudonocardiales</taxon>
        <taxon>Pseudonocardiaceae</taxon>
        <taxon>Streptoalloteichus</taxon>
    </lineage>
</organism>
<dbReference type="Pfam" id="PF00324">
    <property type="entry name" value="AA_permease"/>
    <property type="match status" value="1"/>
</dbReference>
<dbReference type="InterPro" id="IPR004841">
    <property type="entry name" value="AA-permease/SLC12A_dom"/>
</dbReference>
<dbReference type="AlphaFoldDB" id="A0A1M5IAF7"/>